<dbReference type="Proteomes" id="UP000799779">
    <property type="component" value="Unassembled WGS sequence"/>
</dbReference>
<sequence>MFNNTKYSNATIIIYNVTLPVYKFVVYTQSEYFKKAFQVAFIEGSSGELIFNGGSGAAHWRVFEYLYTGDYSDPPLNNLEGKLLDDSPLLKDPCVYALADMFFLEDLKALSVARAYTYELGKKATFRDLLREGGDFAVDFTKRQRSEGVFGSRKFV</sequence>
<dbReference type="PROSITE" id="PS50097">
    <property type="entry name" value="BTB"/>
    <property type="match status" value="1"/>
</dbReference>
<dbReference type="InterPro" id="IPR000210">
    <property type="entry name" value="BTB/POZ_dom"/>
</dbReference>
<dbReference type="OrthoDB" id="6359816at2759"/>
<protein>
    <recommendedName>
        <fullName evidence="1">BTB domain-containing protein</fullName>
    </recommendedName>
</protein>
<feature type="domain" description="BTB" evidence="1">
    <location>
        <begin position="8"/>
        <end position="75"/>
    </location>
</feature>
<dbReference type="SUPFAM" id="SSF54695">
    <property type="entry name" value="POZ domain"/>
    <property type="match status" value="1"/>
</dbReference>
<dbReference type="PANTHER" id="PTHR47843">
    <property type="entry name" value="BTB DOMAIN-CONTAINING PROTEIN-RELATED"/>
    <property type="match status" value="1"/>
</dbReference>
<dbReference type="Gene3D" id="3.30.710.10">
    <property type="entry name" value="Potassium Channel Kv1.1, Chain A"/>
    <property type="match status" value="1"/>
</dbReference>
<dbReference type="EMBL" id="ML977818">
    <property type="protein sequence ID" value="KAF1992736.1"/>
    <property type="molecule type" value="Genomic_DNA"/>
</dbReference>
<name>A0A6A5W535_9PLEO</name>
<evidence type="ECO:0000259" key="1">
    <source>
        <dbReference type="PROSITE" id="PS50097"/>
    </source>
</evidence>
<reference evidence="2" key="1">
    <citation type="journal article" date="2020" name="Stud. Mycol.">
        <title>101 Dothideomycetes genomes: a test case for predicting lifestyles and emergence of pathogens.</title>
        <authorList>
            <person name="Haridas S."/>
            <person name="Albert R."/>
            <person name="Binder M."/>
            <person name="Bloem J."/>
            <person name="Labutti K."/>
            <person name="Salamov A."/>
            <person name="Andreopoulos B."/>
            <person name="Baker S."/>
            <person name="Barry K."/>
            <person name="Bills G."/>
            <person name="Bluhm B."/>
            <person name="Cannon C."/>
            <person name="Castanera R."/>
            <person name="Culley D."/>
            <person name="Daum C."/>
            <person name="Ezra D."/>
            <person name="Gonzalez J."/>
            <person name="Henrissat B."/>
            <person name="Kuo A."/>
            <person name="Liang C."/>
            <person name="Lipzen A."/>
            <person name="Lutzoni F."/>
            <person name="Magnuson J."/>
            <person name="Mondo S."/>
            <person name="Nolan M."/>
            <person name="Ohm R."/>
            <person name="Pangilinan J."/>
            <person name="Park H.-J."/>
            <person name="Ramirez L."/>
            <person name="Alfaro M."/>
            <person name="Sun H."/>
            <person name="Tritt A."/>
            <person name="Yoshinaga Y."/>
            <person name="Zwiers L.-H."/>
            <person name="Turgeon B."/>
            <person name="Goodwin S."/>
            <person name="Spatafora J."/>
            <person name="Crous P."/>
            <person name="Grigoriev I."/>
        </authorList>
    </citation>
    <scope>NUCLEOTIDE SEQUENCE</scope>
    <source>
        <strain evidence="2">CBS 123094</strain>
    </source>
</reference>
<evidence type="ECO:0000313" key="3">
    <source>
        <dbReference type="Proteomes" id="UP000799779"/>
    </source>
</evidence>
<dbReference type="AlphaFoldDB" id="A0A6A5W535"/>
<evidence type="ECO:0000313" key="2">
    <source>
        <dbReference type="EMBL" id="KAF1992736.1"/>
    </source>
</evidence>
<accession>A0A6A5W535</accession>
<keyword evidence="3" id="KW-1185">Reference proteome</keyword>
<dbReference type="CDD" id="cd18186">
    <property type="entry name" value="BTB_POZ_ZBTB_KLHL-like"/>
    <property type="match status" value="1"/>
</dbReference>
<dbReference type="PANTHER" id="PTHR47843:SF5">
    <property type="entry name" value="BTB_POZ DOMAIN PROTEIN"/>
    <property type="match status" value="1"/>
</dbReference>
<organism evidence="2 3">
    <name type="scientific">Amniculicola lignicola CBS 123094</name>
    <dbReference type="NCBI Taxonomy" id="1392246"/>
    <lineage>
        <taxon>Eukaryota</taxon>
        <taxon>Fungi</taxon>
        <taxon>Dikarya</taxon>
        <taxon>Ascomycota</taxon>
        <taxon>Pezizomycotina</taxon>
        <taxon>Dothideomycetes</taxon>
        <taxon>Pleosporomycetidae</taxon>
        <taxon>Pleosporales</taxon>
        <taxon>Amniculicolaceae</taxon>
        <taxon>Amniculicola</taxon>
    </lineage>
</organism>
<dbReference type="InterPro" id="IPR011333">
    <property type="entry name" value="SKP1/BTB/POZ_sf"/>
</dbReference>
<gene>
    <name evidence="2" type="ORF">P154DRAFT_549934</name>
</gene>
<proteinExistence type="predicted"/>
<dbReference type="Pfam" id="PF00651">
    <property type="entry name" value="BTB"/>
    <property type="match status" value="1"/>
</dbReference>